<sequence>MRSPSWTWDELLLACALVVRNGWRELRVGDPSVTELSDLLRALPLPDRTGLADSLPEYRSAGSVSRKTTDLASNHPGYPGRPTKGGKLDKLIIKEFLAREAAMLQAADAIETGISSGQLALIPEQPDEADEDGTTAAEGRLLARWAISRERNPALRKGKIAQVRKLGLPLRCAVCAFDFRSAYGTLGDGYIEVHHLLPLHISGPRETKLNDLALLCANCHRMCHRSHHGASWRTPGELRTEMERSRSRG</sequence>
<feature type="compositionally biased region" description="Basic and acidic residues" evidence="1">
    <location>
        <begin position="236"/>
        <end position="249"/>
    </location>
</feature>
<evidence type="ECO:0000313" key="3">
    <source>
        <dbReference type="EMBL" id="UUY48008.1"/>
    </source>
</evidence>
<dbReference type="GO" id="GO:0004519">
    <property type="term" value="F:endonuclease activity"/>
    <property type="evidence" value="ECO:0007669"/>
    <property type="project" value="UniProtKB-KW"/>
</dbReference>
<name>A0ABY5PWK0_9ACTN</name>
<feature type="region of interest" description="Disordered" evidence="1">
    <location>
        <begin position="54"/>
        <end position="80"/>
    </location>
</feature>
<accession>A0ABY5PWK0</accession>
<keyword evidence="3" id="KW-0540">Nuclease</keyword>
<feature type="region of interest" description="Disordered" evidence="1">
    <location>
        <begin position="227"/>
        <end position="249"/>
    </location>
</feature>
<dbReference type="CDD" id="cd00085">
    <property type="entry name" value="HNHc"/>
    <property type="match status" value="1"/>
</dbReference>
<dbReference type="Pfam" id="PF01844">
    <property type="entry name" value="HNH"/>
    <property type="match status" value="1"/>
</dbReference>
<reference evidence="3" key="1">
    <citation type="submission" date="2022-08" db="EMBL/GenBank/DDBJ databases">
        <authorList>
            <person name="Tian L."/>
        </authorList>
    </citation>
    <scope>NUCLEOTIDE SEQUENCE</scope>
    <source>
        <strain evidence="3">CM253</strain>
    </source>
</reference>
<dbReference type="InterPro" id="IPR003615">
    <property type="entry name" value="HNH_nuc"/>
</dbReference>
<keyword evidence="4" id="KW-1185">Reference proteome</keyword>
<dbReference type="Proteomes" id="UP001057738">
    <property type="component" value="Chromosome"/>
</dbReference>
<gene>
    <name evidence="3" type="ORF">NRK68_12745</name>
</gene>
<dbReference type="GeneID" id="95574343"/>
<dbReference type="SMART" id="SM00507">
    <property type="entry name" value="HNHc"/>
    <property type="match status" value="1"/>
</dbReference>
<dbReference type="InterPro" id="IPR002711">
    <property type="entry name" value="HNH"/>
</dbReference>
<evidence type="ECO:0000313" key="4">
    <source>
        <dbReference type="Proteomes" id="UP001057738"/>
    </source>
</evidence>
<feature type="compositionally biased region" description="Polar residues" evidence="1">
    <location>
        <begin position="62"/>
        <end position="72"/>
    </location>
</feature>
<dbReference type="RefSeq" id="WP_257855816.1">
    <property type="nucleotide sequence ID" value="NZ_CP102514.1"/>
</dbReference>
<organism evidence="3 4">
    <name type="scientific">Streptomyces yangpuensis</name>
    <dbReference type="NCBI Taxonomy" id="1648182"/>
    <lineage>
        <taxon>Bacteria</taxon>
        <taxon>Bacillati</taxon>
        <taxon>Actinomycetota</taxon>
        <taxon>Actinomycetes</taxon>
        <taxon>Kitasatosporales</taxon>
        <taxon>Streptomycetaceae</taxon>
        <taxon>Streptomyces</taxon>
    </lineage>
</organism>
<dbReference type="EMBL" id="CP102514">
    <property type="protein sequence ID" value="UUY48008.1"/>
    <property type="molecule type" value="Genomic_DNA"/>
</dbReference>
<feature type="domain" description="HNH nuclease" evidence="2">
    <location>
        <begin position="157"/>
        <end position="221"/>
    </location>
</feature>
<evidence type="ECO:0000259" key="2">
    <source>
        <dbReference type="SMART" id="SM00507"/>
    </source>
</evidence>
<proteinExistence type="predicted"/>
<evidence type="ECO:0000256" key="1">
    <source>
        <dbReference type="SAM" id="MobiDB-lite"/>
    </source>
</evidence>
<keyword evidence="3" id="KW-0378">Hydrolase</keyword>
<protein>
    <submittedName>
        <fullName evidence="3">HNH endonuclease</fullName>
    </submittedName>
</protein>
<keyword evidence="3" id="KW-0255">Endonuclease</keyword>